<comment type="caution">
    <text evidence="2">The sequence shown here is derived from an EMBL/GenBank/DDBJ whole genome shotgun (WGS) entry which is preliminary data.</text>
</comment>
<sequence length="281" mass="29572">MILITGATGVVGRETVRLLVEQGAKVAAVTRDPHAGLPAAAQLVHPDEVATLDGVEAILLSPRAVGATAAALLDRARETGTGRVVVLSAVTVQYPAGLPRFRQQFEAVEDLAKRSGLDWTILRCTDFAANTLAWARQIGATGTVRGAYAEARTSTIDERDIAAVAALALAQPHHAGQIYPLTGEQSLTQADKVAALSEALGRPISFTEATPEEIRRGMLAAGLPDEVPDRLLGSLADYAREPGPTTDAVRRLLGRPARTYATWATDHRAAFAAAFTTGGPR</sequence>
<gene>
    <name evidence="2" type="ORF">Pa4123_34030</name>
</gene>
<feature type="domain" description="NAD(P)-binding" evidence="1">
    <location>
        <begin position="6"/>
        <end position="172"/>
    </location>
</feature>
<name>A0ABQ5QU71_9ACTN</name>
<accession>A0ABQ5QU71</accession>
<dbReference type="Gene3D" id="3.40.50.720">
    <property type="entry name" value="NAD(P)-binding Rossmann-like Domain"/>
    <property type="match status" value="1"/>
</dbReference>
<evidence type="ECO:0000259" key="1">
    <source>
        <dbReference type="Pfam" id="PF13460"/>
    </source>
</evidence>
<dbReference type="PANTHER" id="PTHR43162:SF1">
    <property type="entry name" value="PRESTALK A DIFFERENTIATION PROTEIN A"/>
    <property type="match status" value="1"/>
</dbReference>
<evidence type="ECO:0000313" key="2">
    <source>
        <dbReference type="EMBL" id="GLH98128.1"/>
    </source>
</evidence>
<dbReference type="PANTHER" id="PTHR43162">
    <property type="match status" value="1"/>
</dbReference>
<dbReference type="Pfam" id="PF13460">
    <property type="entry name" value="NAD_binding_10"/>
    <property type="match status" value="1"/>
</dbReference>
<dbReference type="InterPro" id="IPR016040">
    <property type="entry name" value="NAD(P)-bd_dom"/>
</dbReference>
<dbReference type="InterPro" id="IPR051604">
    <property type="entry name" value="Ergot_Alk_Oxidoreductase"/>
</dbReference>
<proteinExistence type="predicted"/>
<reference evidence="2" key="1">
    <citation type="submission" date="2022-12" db="EMBL/GenBank/DDBJ databases">
        <title>New Phytohabitans aurantiacus sp. RD004123 nov., an actinomycete isolated from soil.</title>
        <authorList>
            <person name="Triningsih D.W."/>
            <person name="Harunari E."/>
            <person name="Igarashi Y."/>
        </authorList>
    </citation>
    <scope>NUCLEOTIDE SEQUENCE</scope>
    <source>
        <strain evidence="2">RD004123</strain>
    </source>
</reference>
<organism evidence="2 3">
    <name type="scientific">Phytohabitans aurantiacus</name>
    <dbReference type="NCBI Taxonomy" id="3016789"/>
    <lineage>
        <taxon>Bacteria</taxon>
        <taxon>Bacillati</taxon>
        <taxon>Actinomycetota</taxon>
        <taxon>Actinomycetes</taxon>
        <taxon>Micromonosporales</taxon>
        <taxon>Micromonosporaceae</taxon>
    </lineage>
</organism>
<protein>
    <submittedName>
        <fullName evidence="2">Nucleotide-diphosphate-sugar epimerase</fullName>
    </submittedName>
</protein>
<evidence type="ECO:0000313" key="3">
    <source>
        <dbReference type="Proteomes" id="UP001144280"/>
    </source>
</evidence>
<dbReference type="InterPro" id="IPR036291">
    <property type="entry name" value="NAD(P)-bd_dom_sf"/>
</dbReference>
<dbReference type="RefSeq" id="WP_281896715.1">
    <property type="nucleotide sequence ID" value="NZ_BSDI01000014.1"/>
</dbReference>
<dbReference type="EMBL" id="BSDI01000014">
    <property type="protein sequence ID" value="GLH98128.1"/>
    <property type="molecule type" value="Genomic_DNA"/>
</dbReference>
<keyword evidence="3" id="KW-1185">Reference proteome</keyword>
<dbReference type="SUPFAM" id="SSF51735">
    <property type="entry name" value="NAD(P)-binding Rossmann-fold domains"/>
    <property type="match status" value="1"/>
</dbReference>
<dbReference type="Proteomes" id="UP001144280">
    <property type="component" value="Unassembled WGS sequence"/>
</dbReference>
<dbReference type="Gene3D" id="3.90.25.10">
    <property type="entry name" value="UDP-galactose 4-epimerase, domain 1"/>
    <property type="match status" value="1"/>
</dbReference>